<evidence type="ECO:0000256" key="3">
    <source>
        <dbReference type="ARBA" id="ARBA00023098"/>
    </source>
</evidence>
<comment type="caution">
    <text evidence="6">The sequence shown here is derived from an EMBL/GenBank/DDBJ whole genome shotgun (WGS) entry which is preliminary data.</text>
</comment>
<dbReference type="PANTHER" id="PTHR14226:SF78">
    <property type="entry name" value="SLR0060 PROTEIN"/>
    <property type="match status" value="1"/>
</dbReference>
<feature type="active site" description="Nucleophile" evidence="4">
    <location>
        <position position="42"/>
    </location>
</feature>
<evidence type="ECO:0000259" key="5">
    <source>
        <dbReference type="PROSITE" id="PS51635"/>
    </source>
</evidence>
<evidence type="ECO:0000256" key="4">
    <source>
        <dbReference type="PROSITE-ProRule" id="PRU01161"/>
    </source>
</evidence>
<evidence type="ECO:0000256" key="2">
    <source>
        <dbReference type="ARBA" id="ARBA00022963"/>
    </source>
</evidence>
<proteinExistence type="predicted"/>
<organism evidence="6 7">
    <name type="scientific">Litorisediminicola beolgyonensis</name>
    <dbReference type="NCBI Taxonomy" id="1173614"/>
    <lineage>
        <taxon>Bacteria</taxon>
        <taxon>Pseudomonadati</taxon>
        <taxon>Pseudomonadota</taxon>
        <taxon>Alphaproteobacteria</taxon>
        <taxon>Rhodobacterales</taxon>
        <taxon>Paracoccaceae</taxon>
        <taxon>Litorisediminicola</taxon>
    </lineage>
</organism>
<dbReference type="Proteomes" id="UP001597135">
    <property type="component" value="Unassembled WGS sequence"/>
</dbReference>
<name>A0ABW3ZH68_9RHOB</name>
<reference evidence="7" key="1">
    <citation type="journal article" date="2019" name="Int. J. Syst. Evol. Microbiol.">
        <title>The Global Catalogue of Microorganisms (GCM) 10K type strain sequencing project: providing services to taxonomists for standard genome sequencing and annotation.</title>
        <authorList>
            <consortium name="The Broad Institute Genomics Platform"/>
            <consortium name="The Broad Institute Genome Sequencing Center for Infectious Disease"/>
            <person name="Wu L."/>
            <person name="Ma J."/>
        </authorList>
    </citation>
    <scope>NUCLEOTIDE SEQUENCE [LARGE SCALE GENOMIC DNA]</scope>
    <source>
        <strain evidence="7">CCUG 62953</strain>
    </source>
</reference>
<feature type="short sequence motif" description="GXSXG" evidence="4">
    <location>
        <begin position="40"/>
        <end position="44"/>
    </location>
</feature>
<protein>
    <submittedName>
        <fullName evidence="6">Patatin-like phospholipase family protein</fullName>
    </submittedName>
</protein>
<keyword evidence="7" id="KW-1185">Reference proteome</keyword>
<evidence type="ECO:0000313" key="6">
    <source>
        <dbReference type="EMBL" id="MFD1342536.1"/>
    </source>
</evidence>
<gene>
    <name evidence="6" type="ORF">ACFQ4E_08910</name>
</gene>
<dbReference type="PROSITE" id="PS51635">
    <property type="entry name" value="PNPLA"/>
    <property type="match status" value="1"/>
</dbReference>
<evidence type="ECO:0000313" key="7">
    <source>
        <dbReference type="Proteomes" id="UP001597135"/>
    </source>
</evidence>
<evidence type="ECO:0000256" key="1">
    <source>
        <dbReference type="ARBA" id="ARBA00022801"/>
    </source>
</evidence>
<dbReference type="Gene3D" id="3.40.1090.10">
    <property type="entry name" value="Cytosolic phospholipase A2 catalytic domain"/>
    <property type="match status" value="2"/>
</dbReference>
<keyword evidence="1 4" id="KW-0378">Hydrolase</keyword>
<dbReference type="InterPro" id="IPR050301">
    <property type="entry name" value="NTE"/>
</dbReference>
<dbReference type="InterPro" id="IPR002641">
    <property type="entry name" value="PNPLA_dom"/>
</dbReference>
<feature type="short sequence motif" description="GXGXXG" evidence="4">
    <location>
        <begin position="12"/>
        <end position="17"/>
    </location>
</feature>
<dbReference type="SUPFAM" id="SSF52151">
    <property type="entry name" value="FabD/lysophospholipase-like"/>
    <property type="match status" value="1"/>
</dbReference>
<dbReference type="Pfam" id="PF01734">
    <property type="entry name" value="Patatin"/>
    <property type="match status" value="1"/>
</dbReference>
<feature type="short sequence motif" description="DGA/G" evidence="4">
    <location>
        <begin position="202"/>
        <end position="204"/>
    </location>
</feature>
<feature type="domain" description="PNPLA" evidence="5">
    <location>
        <begin position="8"/>
        <end position="215"/>
    </location>
</feature>
<keyword evidence="2 4" id="KW-0442">Lipid degradation</keyword>
<sequence>MTSKRINIALQGGGAHGAFTWGVLDRLLDDERIEIAAISGTSAGAINGAAYKAGWMKNGREGAREELDWLWSEIGRLDALGFPEWMNAWLPDPGIVSLGLSYSPAFLFGDSLARATSPYAWGPLYDNPLRPIVERFEYEHVCSVDGPQLFVCATSVRDGKVRVFSRDKLTTGALMASACLPTLFQAVEEPCPNTGEIEAFWDGGYSANPALFPLYQQDLPDDIVVVNINPLHRDAVPITAQEIQNRINEISFNSALLRDLRAVNFVQRLIATGAVGEGQMKNVLVHMIADDELMNRLSVATKLTPIPSVILQLKKAGRAAAETFLDQHFDDLNVSQTVDLVRMFG</sequence>
<dbReference type="InterPro" id="IPR016035">
    <property type="entry name" value="Acyl_Trfase/lysoPLipase"/>
</dbReference>
<keyword evidence="3 4" id="KW-0443">Lipid metabolism</keyword>
<feature type="active site" description="Proton acceptor" evidence="4">
    <location>
        <position position="202"/>
    </location>
</feature>
<dbReference type="PANTHER" id="PTHR14226">
    <property type="entry name" value="NEUROPATHY TARGET ESTERASE/SWISS CHEESE D.MELANOGASTER"/>
    <property type="match status" value="1"/>
</dbReference>
<dbReference type="RefSeq" id="WP_386802689.1">
    <property type="nucleotide sequence ID" value="NZ_JBHTMU010000012.1"/>
</dbReference>
<dbReference type="EMBL" id="JBHTMU010000012">
    <property type="protein sequence ID" value="MFD1342536.1"/>
    <property type="molecule type" value="Genomic_DNA"/>
</dbReference>
<accession>A0ABW3ZH68</accession>